<dbReference type="SUPFAM" id="SSF57196">
    <property type="entry name" value="EGF/Laminin"/>
    <property type="match status" value="2"/>
</dbReference>
<dbReference type="CDD" id="cd00054">
    <property type="entry name" value="EGF_CA"/>
    <property type="match status" value="2"/>
</dbReference>
<feature type="compositionally biased region" description="Basic and acidic residues" evidence="7">
    <location>
        <begin position="631"/>
        <end position="648"/>
    </location>
</feature>
<evidence type="ECO:0000256" key="1">
    <source>
        <dbReference type="ARBA" id="ARBA00022536"/>
    </source>
</evidence>
<dbReference type="InterPro" id="IPR000152">
    <property type="entry name" value="EGF-type_Asp/Asn_hydroxyl_site"/>
</dbReference>
<evidence type="ECO:0000259" key="10">
    <source>
        <dbReference type="PROSITE" id="PS50026"/>
    </source>
</evidence>
<feature type="chain" id="PRO_5034918471" evidence="9">
    <location>
        <begin position="28"/>
        <end position="750"/>
    </location>
</feature>
<evidence type="ECO:0000256" key="3">
    <source>
        <dbReference type="ARBA" id="ARBA00022737"/>
    </source>
</evidence>
<comment type="caution">
    <text evidence="6">Lacks conserved residue(s) required for the propagation of feature annotation.</text>
</comment>
<reference evidence="12" key="1">
    <citation type="submission" date="2025-08" db="UniProtKB">
        <authorList>
            <consortium name="RefSeq"/>
        </authorList>
    </citation>
    <scope>IDENTIFICATION</scope>
    <source>
        <tissue evidence="12">Whole sample</tissue>
    </source>
</reference>
<feature type="compositionally biased region" description="Polar residues" evidence="7">
    <location>
        <begin position="538"/>
        <end position="578"/>
    </location>
</feature>
<feature type="compositionally biased region" description="Basic and acidic residues" evidence="7">
    <location>
        <begin position="579"/>
        <end position="589"/>
    </location>
</feature>
<keyword evidence="8" id="KW-1133">Transmembrane helix</keyword>
<organism evidence="11 12">
    <name type="scientific">Crassostrea virginica</name>
    <name type="common">Eastern oyster</name>
    <dbReference type="NCBI Taxonomy" id="6565"/>
    <lineage>
        <taxon>Eukaryota</taxon>
        <taxon>Metazoa</taxon>
        <taxon>Spiralia</taxon>
        <taxon>Lophotrochozoa</taxon>
        <taxon>Mollusca</taxon>
        <taxon>Bivalvia</taxon>
        <taxon>Autobranchia</taxon>
        <taxon>Pteriomorphia</taxon>
        <taxon>Ostreida</taxon>
        <taxon>Ostreoidea</taxon>
        <taxon>Ostreidae</taxon>
        <taxon>Crassostrea</taxon>
    </lineage>
</organism>
<dbReference type="GO" id="GO:0005509">
    <property type="term" value="F:calcium ion binding"/>
    <property type="evidence" value="ECO:0007669"/>
    <property type="project" value="InterPro"/>
</dbReference>
<dbReference type="Gene3D" id="2.10.25.10">
    <property type="entry name" value="Laminin"/>
    <property type="match status" value="2"/>
</dbReference>
<evidence type="ECO:0000256" key="6">
    <source>
        <dbReference type="PROSITE-ProRule" id="PRU00076"/>
    </source>
</evidence>
<feature type="transmembrane region" description="Helical" evidence="8">
    <location>
        <begin position="354"/>
        <end position="379"/>
    </location>
</feature>
<accession>A0A8B8DVK4</accession>
<dbReference type="FunFam" id="2.10.25.10:FF:000472">
    <property type="entry name" value="Uncharacterized protein, isoform A"/>
    <property type="match status" value="1"/>
</dbReference>
<feature type="compositionally biased region" description="Basic and acidic residues" evidence="7">
    <location>
        <begin position="677"/>
        <end position="686"/>
    </location>
</feature>
<feature type="compositionally biased region" description="Basic and acidic residues" evidence="7">
    <location>
        <begin position="419"/>
        <end position="432"/>
    </location>
</feature>
<dbReference type="PROSITE" id="PS50026">
    <property type="entry name" value="EGF_3"/>
    <property type="match status" value="2"/>
</dbReference>
<evidence type="ECO:0000256" key="4">
    <source>
        <dbReference type="ARBA" id="ARBA00023157"/>
    </source>
</evidence>
<keyword evidence="1 6" id="KW-0245">EGF-like domain</keyword>
<feature type="region of interest" description="Disordered" evidence="7">
    <location>
        <begin position="479"/>
        <end position="750"/>
    </location>
</feature>
<name>A0A8B8DVK4_CRAVI</name>
<dbReference type="InterPro" id="IPR018097">
    <property type="entry name" value="EGF_Ca-bd_CS"/>
</dbReference>
<dbReference type="AlphaFoldDB" id="A0A8B8DVK4"/>
<gene>
    <name evidence="12" type="primary">LOC111129969</name>
</gene>
<dbReference type="SMART" id="SM00179">
    <property type="entry name" value="EGF_CA"/>
    <property type="match status" value="2"/>
</dbReference>
<protein>
    <submittedName>
        <fullName evidence="12">Uncharacterized protein LOC111129969</fullName>
    </submittedName>
</protein>
<dbReference type="PANTHER" id="PTHR24049">
    <property type="entry name" value="CRUMBS FAMILY MEMBER"/>
    <property type="match status" value="1"/>
</dbReference>
<evidence type="ECO:0000256" key="5">
    <source>
        <dbReference type="ARBA" id="ARBA00023180"/>
    </source>
</evidence>
<dbReference type="KEGG" id="cvn:111129969"/>
<keyword evidence="8" id="KW-0812">Transmembrane</keyword>
<keyword evidence="5" id="KW-0325">Glycoprotein</keyword>
<dbReference type="Proteomes" id="UP000694844">
    <property type="component" value="Chromosome 4"/>
</dbReference>
<keyword evidence="4 6" id="KW-1015">Disulfide bond</keyword>
<keyword evidence="2 9" id="KW-0732">Signal</keyword>
<dbReference type="InterPro" id="IPR051022">
    <property type="entry name" value="Notch_Cell-Fate_Det"/>
</dbReference>
<dbReference type="GeneID" id="111129969"/>
<dbReference type="RefSeq" id="XP_022332242.1">
    <property type="nucleotide sequence ID" value="XM_022476534.1"/>
</dbReference>
<dbReference type="SMART" id="SM00181">
    <property type="entry name" value="EGF"/>
    <property type="match status" value="3"/>
</dbReference>
<evidence type="ECO:0000256" key="2">
    <source>
        <dbReference type="ARBA" id="ARBA00022729"/>
    </source>
</evidence>
<dbReference type="InterPro" id="IPR000742">
    <property type="entry name" value="EGF"/>
</dbReference>
<dbReference type="PROSITE" id="PS00010">
    <property type="entry name" value="ASX_HYDROXYL"/>
    <property type="match status" value="1"/>
</dbReference>
<evidence type="ECO:0000256" key="8">
    <source>
        <dbReference type="SAM" id="Phobius"/>
    </source>
</evidence>
<feature type="signal peptide" evidence="9">
    <location>
        <begin position="1"/>
        <end position="27"/>
    </location>
</feature>
<feature type="region of interest" description="Disordered" evidence="7">
    <location>
        <begin position="405"/>
        <end position="449"/>
    </location>
</feature>
<evidence type="ECO:0000313" key="12">
    <source>
        <dbReference type="RefSeq" id="XP_022332242.1"/>
    </source>
</evidence>
<dbReference type="OrthoDB" id="6079678at2759"/>
<dbReference type="PROSITE" id="PS00022">
    <property type="entry name" value="EGF_1"/>
    <property type="match status" value="2"/>
</dbReference>
<keyword evidence="3" id="KW-0677">Repeat</keyword>
<dbReference type="PROSITE" id="PS01187">
    <property type="entry name" value="EGF_CA"/>
    <property type="match status" value="1"/>
</dbReference>
<feature type="domain" description="EGF-like" evidence="10">
    <location>
        <begin position="303"/>
        <end position="339"/>
    </location>
</feature>
<evidence type="ECO:0000256" key="7">
    <source>
        <dbReference type="SAM" id="MobiDB-lite"/>
    </source>
</evidence>
<sequence length="750" mass="83870">MLQLTNVRPRFLAVLILSTFLVHQVTSWRVVMKVGTEMDISPATNIENLWLTDVTVNDDRVTYLNTRDTYVVRYRPTYKSAYINSWTGINQLKMGMYKDGKEVMFLIFNTTGQSRSNFFNVSNIIQSSFTDLSQLQIMSIKGNMNRSFEMLSVDTGRCSDTLGWMAGVSAIGMGSCYFEEPVPYFIFANKTRTVLKNMTVADAFAIFVGDCVDQPCMNGGRCTEQLQDFTCKCASQYYGKTCTIKCPCAYGKCFDVTDNDVTNSGIFINGTFINNSSFSVGEGRARVACQCAKGYQGVTCSININDCVDNPCTNGGVCVDRLNGFECDCPVGISGPLCEVISPKEGSNMQTGGVVAAAVTIPLVLILLGAMIGYGVYIYKNPEGFGRSTTYKQFSIARDFMRRSFRRMSGRRPRPAKRLQPDDQDQKNEKSGFDNLGFNEPTGTGSTIPVYRRENSEMYELSANDQSVVTGQNAPYEKLNFKNQNQLHSDRGRETGGPPERPSRQVGRQGRGKQEDPPPTYNQAKYQSQETGVPKQPRSPNDATGFPKQSLSTPSRNPNLDSQSVSLQAGDRSPTTENIRYDRYRDERSPSGPYGQSQQRPSGPARGDAPTAEPVPYDRYRDTGPTSPYDQNRDQNQHHALYDRRDSENTPYDWYRPRDSEPRSPQVRPTNTTAEKVQSDRYRGNDRSPSSPYGQRSPGWGGQDPRDRYNVESAPSYRAVNPADRYNMDDSVGPEHVVFTSNEHSREVSI</sequence>
<feature type="compositionally biased region" description="Polar residues" evidence="7">
    <location>
        <begin position="521"/>
        <end position="531"/>
    </location>
</feature>
<feature type="disulfide bond" evidence="6">
    <location>
        <begin position="233"/>
        <end position="242"/>
    </location>
</feature>
<feature type="domain" description="EGF-like" evidence="10">
    <location>
        <begin position="207"/>
        <end position="243"/>
    </location>
</feature>
<evidence type="ECO:0000313" key="11">
    <source>
        <dbReference type="Proteomes" id="UP000694844"/>
    </source>
</evidence>
<keyword evidence="8" id="KW-0472">Membrane</keyword>
<evidence type="ECO:0000256" key="9">
    <source>
        <dbReference type="SAM" id="SignalP"/>
    </source>
</evidence>
<dbReference type="FunFam" id="2.10.25.10:FF:000321">
    <property type="entry name" value="Protein delta homolog 1"/>
    <property type="match status" value="1"/>
</dbReference>
<feature type="disulfide bond" evidence="6">
    <location>
        <begin position="329"/>
        <end position="338"/>
    </location>
</feature>
<feature type="compositionally biased region" description="Polar residues" evidence="7">
    <location>
        <begin position="667"/>
        <end position="676"/>
    </location>
</feature>
<dbReference type="Pfam" id="PF00008">
    <property type="entry name" value="EGF"/>
    <property type="match status" value="2"/>
</dbReference>
<dbReference type="InterPro" id="IPR001881">
    <property type="entry name" value="EGF-like_Ca-bd_dom"/>
</dbReference>
<feature type="compositionally biased region" description="Basic residues" evidence="7">
    <location>
        <begin position="405"/>
        <end position="417"/>
    </location>
</feature>
<proteinExistence type="predicted"/>
<keyword evidence="11" id="KW-1185">Reference proteome</keyword>